<dbReference type="Gene3D" id="3.10.20.30">
    <property type="match status" value="1"/>
</dbReference>
<accession>A7IA73</accession>
<dbReference type="eggNOG" id="arCOG00535">
    <property type="taxonomic scope" value="Archaea"/>
</dbReference>
<organism evidence="1 2">
    <name type="scientific">Methanoregula boonei (strain DSM 21154 / JCM 14090 / 6A8)</name>
    <dbReference type="NCBI Taxonomy" id="456442"/>
    <lineage>
        <taxon>Archaea</taxon>
        <taxon>Methanobacteriati</taxon>
        <taxon>Methanobacteriota</taxon>
        <taxon>Stenosarchaea group</taxon>
        <taxon>Methanomicrobia</taxon>
        <taxon>Methanomicrobiales</taxon>
        <taxon>Methanoregulaceae</taxon>
        <taxon>Methanoregula</taxon>
    </lineage>
</organism>
<dbReference type="InterPro" id="IPR016155">
    <property type="entry name" value="Mopterin_synth/thiamin_S_b"/>
</dbReference>
<keyword evidence="2" id="KW-1185">Reference proteome</keyword>
<dbReference type="InterPro" id="IPR012675">
    <property type="entry name" value="Beta-grasp_dom_sf"/>
</dbReference>
<sequence length="76" mass="8193">MHRALLPSFRESMRVLLPDQGIRVIDWGPGTVAALLQELGINPLEVMVARNGALVPEQAAIGGDDEIRIIRIAHGG</sequence>
<dbReference type="SUPFAM" id="SSF54285">
    <property type="entry name" value="MoaD/ThiS"/>
    <property type="match status" value="1"/>
</dbReference>
<dbReference type="EMBL" id="CP000780">
    <property type="protein sequence ID" value="ABS56634.1"/>
    <property type="molecule type" value="Genomic_DNA"/>
</dbReference>
<proteinExistence type="predicted"/>
<evidence type="ECO:0000313" key="1">
    <source>
        <dbReference type="EMBL" id="ABS56634.1"/>
    </source>
</evidence>
<dbReference type="STRING" id="456442.Mboo_2120"/>
<reference evidence="2" key="1">
    <citation type="journal article" date="2015" name="Microbiology">
        <title>Genome of Methanoregula boonei 6A8 reveals adaptations to oligotrophic peatland environments.</title>
        <authorList>
            <person name="Braeuer S."/>
            <person name="Cadillo-Quiroz H."/>
            <person name="Kyrpides N."/>
            <person name="Woyke T."/>
            <person name="Goodwin L."/>
            <person name="Detter C."/>
            <person name="Podell S."/>
            <person name="Yavitt J.B."/>
            <person name="Zinder S.H."/>
        </authorList>
    </citation>
    <scope>NUCLEOTIDE SEQUENCE [LARGE SCALE GENOMIC DNA]</scope>
    <source>
        <strain evidence="2">DSM 21154 / JCM 14090 / 6A8</strain>
    </source>
</reference>
<dbReference type="Pfam" id="PF02597">
    <property type="entry name" value="ThiS"/>
    <property type="match status" value="1"/>
</dbReference>
<name>A7IA73_METB6</name>
<gene>
    <name evidence="1" type="ordered locus">Mboo_2120</name>
</gene>
<dbReference type="AlphaFoldDB" id="A7IA73"/>
<protein>
    <submittedName>
        <fullName evidence="1">ThiamineS protein</fullName>
    </submittedName>
</protein>
<dbReference type="KEGG" id="mbn:Mboo_2120"/>
<dbReference type="Proteomes" id="UP000002408">
    <property type="component" value="Chromosome"/>
</dbReference>
<evidence type="ECO:0000313" key="2">
    <source>
        <dbReference type="Proteomes" id="UP000002408"/>
    </source>
</evidence>
<dbReference type="InterPro" id="IPR003749">
    <property type="entry name" value="ThiS/MoaD-like"/>
</dbReference>
<dbReference type="HOGENOM" id="CLU_114601_9_2_2"/>